<comment type="caution">
    <text evidence="2">The sequence shown here is derived from an EMBL/GenBank/DDBJ whole genome shotgun (WGS) entry which is preliminary data.</text>
</comment>
<dbReference type="Proteomes" id="UP001206983">
    <property type="component" value="Unassembled WGS sequence"/>
</dbReference>
<dbReference type="EMBL" id="JTEO01000002">
    <property type="protein sequence ID" value="MCQ6962027.1"/>
    <property type="molecule type" value="Genomic_DNA"/>
</dbReference>
<keyword evidence="3" id="KW-1185">Reference proteome</keyword>
<accession>A0AAE3H829</accession>
<reference evidence="2 3" key="1">
    <citation type="journal article" date="2011" name="Appl. Environ. Microbiol.">
        <title>Methanogenic archaea isolated from Taiwan's Chelungpu fault.</title>
        <authorList>
            <person name="Wu S.Y."/>
            <person name="Lai M.C."/>
        </authorList>
    </citation>
    <scope>NUCLEOTIDE SEQUENCE [LARGE SCALE GENOMIC DNA]</scope>
    <source>
        <strain evidence="2 3">St545Mb</strain>
    </source>
</reference>
<protein>
    <recommendedName>
        <fullName evidence="4">S-layer protein</fullName>
    </recommendedName>
</protein>
<dbReference type="PANTHER" id="PTHR35902">
    <property type="entry name" value="S-LAYER DOMAIN-LIKE PROTEIN-RELATED"/>
    <property type="match status" value="1"/>
</dbReference>
<dbReference type="RefSeq" id="WP_256622139.1">
    <property type="nucleotide sequence ID" value="NZ_JTEO01000002.1"/>
</dbReference>
<name>A0AAE3H829_9EURY</name>
<evidence type="ECO:0000313" key="3">
    <source>
        <dbReference type="Proteomes" id="UP001206983"/>
    </source>
</evidence>
<keyword evidence="1" id="KW-0472">Membrane</keyword>
<dbReference type="PANTHER" id="PTHR35902:SF3">
    <property type="entry name" value="NPCBM-ASSOCIATED, NEW3 DOMAIN OF ALPHA-GALACTOSIDASE"/>
    <property type="match status" value="1"/>
</dbReference>
<evidence type="ECO:0008006" key="4">
    <source>
        <dbReference type="Google" id="ProtNLM"/>
    </source>
</evidence>
<feature type="transmembrane region" description="Helical" evidence="1">
    <location>
        <begin position="337"/>
        <end position="356"/>
    </location>
</feature>
<keyword evidence="1" id="KW-1133">Transmembrane helix</keyword>
<evidence type="ECO:0000313" key="2">
    <source>
        <dbReference type="EMBL" id="MCQ6962027.1"/>
    </source>
</evidence>
<keyword evidence="1" id="KW-0812">Transmembrane</keyword>
<evidence type="ECO:0000256" key="1">
    <source>
        <dbReference type="SAM" id="Phobius"/>
    </source>
</evidence>
<gene>
    <name evidence="2" type="ORF">PV02_02360</name>
</gene>
<proteinExistence type="predicted"/>
<organism evidence="2 3">
    <name type="scientific">Methanolobus chelungpuianus</name>
    <dbReference type="NCBI Taxonomy" id="502115"/>
    <lineage>
        <taxon>Archaea</taxon>
        <taxon>Methanobacteriati</taxon>
        <taxon>Methanobacteriota</taxon>
        <taxon>Stenosarchaea group</taxon>
        <taxon>Methanomicrobia</taxon>
        <taxon>Methanosarcinales</taxon>
        <taxon>Methanosarcinaceae</taxon>
        <taxon>Methanolobus</taxon>
    </lineage>
</organism>
<sequence length="365" mass="39840">MDINERMLLRRFSLIAAGICILMAAMMPVAIASVSKEFIPPSYQTTTNYYRSYGEPDISVSVLGDTELERGETANLELVLSNRGIFYGVKSITSVGASTSAHALSLQELEYEKLRTTAYGVKTSLVSGTEYIKVDPTTSSQTLKDPLYPGSLPKDPLVYTITVSNNAPAGVYVLEMPVTYEYQSDVRMTRGEAVALGLPDLDHVKYYSPVNTTLSVPVIVKPAAKFEVTNVSGELIAGRQSFVNITYTNMGELPAADAVARLIVMKPLATDSSVRPMGTLMPGESRTVSFSISSEREALDKMYALDTEVKYRDVNEDLAYSGNMKANVDMQSSERQFNITALALAGIVVMCIVLIIKTVKKNRKG</sequence>
<dbReference type="AlphaFoldDB" id="A0AAE3H829"/>